<dbReference type="SUPFAM" id="SSF53649">
    <property type="entry name" value="Alkaline phosphatase-like"/>
    <property type="match status" value="1"/>
</dbReference>
<dbReference type="Gene3D" id="3.40.720.10">
    <property type="entry name" value="Alkaline Phosphatase, subunit A"/>
    <property type="match status" value="1"/>
</dbReference>
<protein>
    <recommendedName>
        <fullName evidence="1">Sulfatase N-terminal domain-containing protein</fullName>
    </recommendedName>
</protein>
<evidence type="ECO:0000313" key="2">
    <source>
        <dbReference type="EMBL" id="PWD98008.1"/>
    </source>
</evidence>
<accession>A0A2U2B4L3</accession>
<dbReference type="PANTHER" id="PTHR43751">
    <property type="entry name" value="SULFATASE"/>
    <property type="match status" value="1"/>
</dbReference>
<organism evidence="2 3">
    <name type="scientific">Marinilabilia rubra</name>
    <dbReference type="NCBI Taxonomy" id="2162893"/>
    <lineage>
        <taxon>Bacteria</taxon>
        <taxon>Pseudomonadati</taxon>
        <taxon>Bacteroidota</taxon>
        <taxon>Bacteroidia</taxon>
        <taxon>Marinilabiliales</taxon>
        <taxon>Marinilabiliaceae</taxon>
        <taxon>Marinilabilia</taxon>
    </lineage>
</organism>
<evidence type="ECO:0000313" key="3">
    <source>
        <dbReference type="Proteomes" id="UP000244956"/>
    </source>
</evidence>
<dbReference type="Pfam" id="PF00884">
    <property type="entry name" value="Sulfatase"/>
    <property type="match status" value="1"/>
</dbReference>
<dbReference type="CDD" id="cd16148">
    <property type="entry name" value="sulfatase_like"/>
    <property type="match status" value="1"/>
</dbReference>
<dbReference type="PANTHER" id="PTHR43751:SF3">
    <property type="entry name" value="SULFATASE N-TERMINAL DOMAIN-CONTAINING PROTEIN"/>
    <property type="match status" value="1"/>
</dbReference>
<proteinExistence type="predicted"/>
<dbReference type="OrthoDB" id="9765065at2"/>
<feature type="domain" description="Sulfatase N-terminal" evidence="1">
    <location>
        <begin position="5"/>
        <end position="278"/>
    </location>
</feature>
<evidence type="ECO:0000259" key="1">
    <source>
        <dbReference type="Pfam" id="PF00884"/>
    </source>
</evidence>
<sequence>MSKCNVLLITIDCLGTDKLLSGRLNLPFLSSFIKKGVLFDNMFATTSSTTPSIASIMTGQFPKVHGVISTYGHKIAPEVKTLAEVLSNQGYRCSSFVSGPLSKETGLERGFDHYVYRPPVWKIKFGRWSVGFKQTEKIQKQVFENLDRLDIRKGKNWFHWTHILNLHNRWRESKQPSCPKTAYECALESLDGYLEKLISKVDLTNTIVLMVGDHGHYVADIDGALEGIDSSEAHGFHVYDILTRVPFILYSPFHDFRKHTVKKLTSTIDLFPTLLDLLRIDQEDSMPGQSLVPLVESLNGNSPFIEEPVFLMACGAILRKKHLPFLYSIRKDKWKLVSTLRKNGFKDQLYNLKDDPYEKKNIVTGFDEIRDKLMKQLKQFAGS</sequence>
<name>A0A2U2B4L3_9BACT</name>
<dbReference type="Gene3D" id="3.30.1120.10">
    <property type="match status" value="1"/>
</dbReference>
<dbReference type="InterPro" id="IPR052701">
    <property type="entry name" value="GAG_Ulvan_Degrading_Sulfatases"/>
</dbReference>
<keyword evidence="3" id="KW-1185">Reference proteome</keyword>
<dbReference type="InterPro" id="IPR000917">
    <property type="entry name" value="Sulfatase_N"/>
</dbReference>
<reference evidence="2 3" key="1">
    <citation type="submission" date="2018-05" db="EMBL/GenBank/DDBJ databases">
        <title>Marinilabilia rubrum sp. nov., isolated from saltern sediment.</title>
        <authorList>
            <person name="Zhang R."/>
        </authorList>
    </citation>
    <scope>NUCLEOTIDE SEQUENCE [LARGE SCALE GENOMIC DNA]</scope>
    <source>
        <strain evidence="2 3">WTE16</strain>
    </source>
</reference>
<dbReference type="RefSeq" id="WP_109265790.1">
    <property type="nucleotide sequence ID" value="NZ_QEWP01000020.1"/>
</dbReference>
<comment type="caution">
    <text evidence="2">The sequence shown here is derived from an EMBL/GenBank/DDBJ whole genome shotgun (WGS) entry which is preliminary data.</text>
</comment>
<dbReference type="AlphaFoldDB" id="A0A2U2B4L3"/>
<dbReference type="InterPro" id="IPR017850">
    <property type="entry name" value="Alkaline_phosphatase_core_sf"/>
</dbReference>
<dbReference type="EMBL" id="QEWP01000020">
    <property type="protein sequence ID" value="PWD98008.1"/>
    <property type="molecule type" value="Genomic_DNA"/>
</dbReference>
<dbReference type="Proteomes" id="UP000244956">
    <property type="component" value="Unassembled WGS sequence"/>
</dbReference>
<gene>
    <name evidence="2" type="ORF">DDZ16_17550</name>
</gene>